<reference evidence="1" key="1">
    <citation type="submission" date="2014-11" db="EMBL/GenBank/DDBJ databases">
        <authorList>
            <person name="Geib S."/>
        </authorList>
    </citation>
    <scope>NUCLEOTIDE SEQUENCE</scope>
</reference>
<dbReference type="Gene3D" id="3.30.420.10">
    <property type="entry name" value="Ribonuclease H-like superfamily/Ribonuclease H"/>
    <property type="match status" value="1"/>
</dbReference>
<evidence type="ECO:0000313" key="1">
    <source>
        <dbReference type="EMBL" id="JAD08746.1"/>
    </source>
</evidence>
<organism evidence="1">
    <name type="scientific">Zeugodacus cucurbitae</name>
    <name type="common">Melon fruit fly</name>
    <name type="synonym">Bactrocera cucurbitae</name>
    <dbReference type="NCBI Taxonomy" id="28588"/>
    <lineage>
        <taxon>Eukaryota</taxon>
        <taxon>Metazoa</taxon>
        <taxon>Ecdysozoa</taxon>
        <taxon>Arthropoda</taxon>
        <taxon>Hexapoda</taxon>
        <taxon>Insecta</taxon>
        <taxon>Pterygota</taxon>
        <taxon>Neoptera</taxon>
        <taxon>Endopterygota</taxon>
        <taxon>Diptera</taxon>
        <taxon>Brachycera</taxon>
        <taxon>Muscomorpha</taxon>
        <taxon>Tephritoidea</taxon>
        <taxon>Tephritidae</taxon>
        <taxon>Zeugodacus</taxon>
        <taxon>Zeugodacus</taxon>
    </lineage>
</organism>
<dbReference type="InterPro" id="IPR036397">
    <property type="entry name" value="RNaseH_sf"/>
</dbReference>
<dbReference type="AlphaFoldDB" id="A0A0A1XCS3"/>
<dbReference type="InterPro" id="IPR052338">
    <property type="entry name" value="Transposase_5"/>
</dbReference>
<dbReference type="PANTHER" id="PTHR23022:SF135">
    <property type="entry name" value="SI:DKEY-77F5.3"/>
    <property type="match status" value="1"/>
</dbReference>
<protein>
    <submittedName>
        <fullName evidence="1">Transposable element Tc1 transposase</fullName>
    </submittedName>
</protein>
<accession>A0A0A1XCS3</accession>
<reference evidence="1" key="2">
    <citation type="journal article" date="2015" name="Gigascience">
        <title>Reconstructing a comprehensive transcriptome assembly of a white-pupal translocated strain of the pest fruit fly Bactrocera cucurbitae.</title>
        <authorList>
            <person name="Sim S.B."/>
            <person name="Calla B."/>
            <person name="Hall B."/>
            <person name="DeRego T."/>
            <person name="Geib S.M."/>
        </authorList>
    </citation>
    <scope>NUCLEOTIDE SEQUENCE</scope>
</reference>
<gene>
    <name evidence="1" type="primary">tc1a_0</name>
    <name evidence="1" type="ORF">g.24865</name>
</gene>
<dbReference type="PANTHER" id="PTHR23022">
    <property type="entry name" value="TRANSPOSABLE ELEMENT-RELATED"/>
    <property type="match status" value="1"/>
</dbReference>
<sequence length="197" mass="23121">MMLGYHGRNIRKKPFISNINRQKRLKFVKELENKDEHFWNSVIFSDESKYNIFGSDGHEKVWRKVNIELDPRNMTATVKHGGWSLIVWGCMAAPGVGIEHTMNKYDYLNILKSNLNESAAKLGLDGSFVFQHDNDPKHTAHIVKEWLLYRTTKQLKTPPQSLDMNPIEHLCDYLERKIRRHQITSKEYLKAALIEER</sequence>
<dbReference type="EMBL" id="GBXI01005546">
    <property type="protein sequence ID" value="JAD08746.1"/>
    <property type="molecule type" value="Transcribed_RNA"/>
</dbReference>
<name>A0A0A1XCS3_ZEUCU</name>
<dbReference type="GO" id="GO:0003676">
    <property type="term" value="F:nucleic acid binding"/>
    <property type="evidence" value="ECO:0007669"/>
    <property type="project" value="InterPro"/>
</dbReference>
<proteinExistence type="predicted"/>